<sequence length="440" mass="49966">MVKFTLMKINQRHSKNAPLFDGSADSVLFQGKAKLSELMKLNIGIDRWELDKKDNGYQRQIKNSRANMFAEYIADGNISPDILTFSIRPDDLKNNSESVPKRLSSHDDFYSLDLDSKIPIQLVDGQHRWFGLKDIESATAVGGTLADFELPFILMYSAPKLNEIVEFMTRHKTQKAVPTDLADQLLREAKGQKLYKQLEKQLEANKTIWKDIVWAPEALDVIDCLRTDPTSVWHKNIRMPTESANPFRVCTQRTFTSSIKPLMVSSKRRDAPFENVKPQIIAKYLNANWNALKAVLQEPFKDLAQSKYVVFHLVGVYSLNLVYYKLLSDETIGVGSTLLEYGKNGQFDKLQTALEGLYDVDAITNADNWDKYYEWIGPDGEPTEGGIYTLMGSNHAAFKRLSEIILNTIQSKKSTDIAKLQSLAPKISIQKTLTKKESKK</sequence>
<dbReference type="AlphaFoldDB" id="A0A075H386"/>
<organism evidence="1">
    <name type="scientific">uncultured marine thaumarchaeote KM3_46_G12</name>
    <dbReference type="NCBI Taxonomy" id="1456162"/>
    <lineage>
        <taxon>Archaea</taxon>
        <taxon>Nitrososphaerota</taxon>
        <taxon>environmental samples</taxon>
    </lineage>
</organism>
<dbReference type="NCBIfam" id="TIGR03187">
    <property type="entry name" value="DGQHR"/>
    <property type="match status" value="1"/>
</dbReference>
<accession>A0A075H386</accession>
<dbReference type="EMBL" id="KF900896">
    <property type="protein sequence ID" value="AIF10636.1"/>
    <property type="molecule type" value="Genomic_DNA"/>
</dbReference>
<name>A0A075H386_9ARCH</name>
<proteinExistence type="predicted"/>
<protein>
    <recommendedName>
        <fullName evidence="2">DGQHR domain-containing protein</fullName>
    </recommendedName>
</protein>
<evidence type="ECO:0008006" key="2">
    <source>
        <dbReference type="Google" id="ProtNLM"/>
    </source>
</evidence>
<dbReference type="InterPro" id="IPR017601">
    <property type="entry name" value="DGQHR-contain_dom"/>
</dbReference>
<evidence type="ECO:0000313" key="1">
    <source>
        <dbReference type="EMBL" id="AIF10636.1"/>
    </source>
</evidence>
<reference evidence="1" key="1">
    <citation type="journal article" date="2014" name="Genome Biol. Evol.">
        <title>Pangenome evidence for extensive interdomain horizontal transfer affecting lineage core and shell genes in uncultured planktonic thaumarchaeota and euryarchaeota.</title>
        <authorList>
            <person name="Deschamps P."/>
            <person name="Zivanovic Y."/>
            <person name="Moreira D."/>
            <person name="Rodriguez-Valera F."/>
            <person name="Lopez-Garcia P."/>
        </authorList>
    </citation>
    <scope>NUCLEOTIDE SEQUENCE</scope>
</reference>